<proteinExistence type="predicted"/>
<dbReference type="HOGENOM" id="CLU_3231297_0_0_9"/>
<dbReference type="EMBL" id="ACIL03000001">
    <property type="protein sequence ID" value="ESL04758.1"/>
    <property type="molecule type" value="Genomic_DNA"/>
</dbReference>
<keyword evidence="1" id="KW-0472">Membrane</keyword>
<gene>
    <name evidence="2" type="ORF">GCWU0000282_000006</name>
</gene>
<accession>V2Y760</accession>
<sequence>MFNEVVALRIRYTKYSDNLMINLIYLVALLIVATAPLNKNLSK</sequence>
<keyword evidence="3" id="KW-1185">Reference proteome</keyword>
<comment type="caution">
    <text evidence="2">The sequence shown here is derived from an EMBL/GenBank/DDBJ whole genome shotgun (WGS) entry which is preliminary data.</text>
</comment>
<evidence type="ECO:0000313" key="3">
    <source>
        <dbReference type="Proteomes" id="UP000018227"/>
    </source>
</evidence>
<protein>
    <submittedName>
        <fullName evidence="2">Uncharacterized protein</fullName>
    </submittedName>
</protein>
<feature type="transmembrane region" description="Helical" evidence="1">
    <location>
        <begin position="20"/>
        <end position="37"/>
    </location>
</feature>
<name>V2Y760_9FIRM</name>
<dbReference type="Proteomes" id="UP000018227">
    <property type="component" value="Unassembled WGS sequence"/>
</dbReference>
<evidence type="ECO:0000313" key="2">
    <source>
        <dbReference type="EMBL" id="ESL04758.1"/>
    </source>
</evidence>
<evidence type="ECO:0000256" key="1">
    <source>
        <dbReference type="SAM" id="Phobius"/>
    </source>
</evidence>
<dbReference type="AlphaFoldDB" id="V2Y760"/>
<keyword evidence="1" id="KW-1133">Transmembrane helix</keyword>
<dbReference type="STRING" id="592026.GCWU0000282_000006"/>
<keyword evidence="1" id="KW-0812">Transmembrane</keyword>
<reference evidence="2 3" key="1">
    <citation type="submission" date="2013-06" db="EMBL/GenBank/DDBJ databases">
        <authorList>
            <person name="Weinstock G."/>
            <person name="Sodergren E."/>
            <person name="Clifton S."/>
            <person name="Fulton L."/>
            <person name="Fulton B."/>
            <person name="Courtney L."/>
            <person name="Fronick C."/>
            <person name="Harrison M."/>
            <person name="Strong C."/>
            <person name="Farmer C."/>
            <person name="Delahaunty K."/>
            <person name="Markovic C."/>
            <person name="Hall O."/>
            <person name="Minx P."/>
            <person name="Tomlinson C."/>
            <person name="Mitreva M."/>
            <person name="Nelson J."/>
            <person name="Hou S."/>
            <person name="Wollam A."/>
            <person name="Pepin K.H."/>
            <person name="Johnson M."/>
            <person name="Bhonagiri V."/>
            <person name="Nash W.E."/>
            <person name="Warren W."/>
            <person name="Chinwalla A."/>
            <person name="Mardis E.R."/>
            <person name="Wilson R.K."/>
        </authorList>
    </citation>
    <scope>NUCLEOTIDE SEQUENCE [LARGE SCALE GENOMIC DNA]</scope>
    <source>
        <strain evidence="2 3">ATCC 51271</strain>
    </source>
</reference>
<organism evidence="2 3">
    <name type="scientific">Catonella morbi ATCC 51271</name>
    <dbReference type="NCBI Taxonomy" id="592026"/>
    <lineage>
        <taxon>Bacteria</taxon>
        <taxon>Bacillati</taxon>
        <taxon>Bacillota</taxon>
        <taxon>Clostridia</taxon>
        <taxon>Lachnospirales</taxon>
        <taxon>Lachnospiraceae</taxon>
        <taxon>Catonella</taxon>
    </lineage>
</organism>